<name>A0A7G7BN98_9ACTN</name>
<evidence type="ECO:0000313" key="1">
    <source>
        <dbReference type="EMBL" id="QNE76813.1"/>
    </source>
</evidence>
<evidence type="ECO:0000313" key="2">
    <source>
        <dbReference type="Proteomes" id="UP000515307"/>
    </source>
</evidence>
<dbReference type="KEGG" id="sfiy:F0344_21295"/>
<dbReference type="AlphaFoldDB" id="A0A7G7BN98"/>
<dbReference type="EMBL" id="CP045702">
    <property type="protein sequence ID" value="QNE76813.1"/>
    <property type="molecule type" value="Genomic_DNA"/>
</dbReference>
<keyword evidence="2" id="KW-1185">Reference proteome</keyword>
<gene>
    <name evidence="1" type="ORF">F0344_21295</name>
</gene>
<proteinExistence type="predicted"/>
<sequence>MPAIPESVTSSRRHRRSTRLRHGRVEVISVRWPVPFGRRGRNTRDERCERRVRALGLPVDATLTIEELCRHVGRLRGRPVQLLSLTLPLGSPHGLWVSTESREYVVFEKRLAPVHQRQVILHEIGHIVCDHAASPSLTAQDAGMLLPSLSPDLVRRVLGREHGQSEVEIEAELVGSLIGGRIGAWTADPEWPVAPEARRLAARLAELEPPAVPGRG</sequence>
<protein>
    <submittedName>
        <fullName evidence="1">ImmA/IrrE family metallo-endopeptidase</fullName>
    </submittedName>
</protein>
<organism evidence="1 2">
    <name type="scientific">Streptomyces finlayi</name>
    <dbReference type="NCBI Taxonomy" id="67296"/>
    <lineage>
        <taxon>Bacteria</taxon>
        <taxon>Bacillati</taxon>
        <taxon>Actinomycetota</taxon>
        <taxon>Actinomycetes</taxon>
        <taxon>Kitasatosporales</taxon>
        <taxon>Streptomycetaceae</taxon>
        <taxon>Streptomyces</taxon>
    </lineage>
</organism>
<accession>A0A7G7BN98</accession>
<dbReference type="Proteomes" id="UP000515307">
    <property type="component" value="Chromosome"/>
</dbReference>
<reference evidence="2" key="1">
    <citation type="submission" date="2019-10" db="EMBL/GenBank/DDBJ databases">
        <title>Antimicrobial potential of Antarctic Bacteria.</title>
        <authorList>
            <person name="Benaud N."/>
            <person name="Edwards R.J."/>
            <person name="Ferrari B.C."/>
        </authorList>
    </citation>
    <scope>NUCLEOTIDE SEQUENCE [LARGE SCALE GENOMIC DNA]</scope>
    <source>
        <strain evidence="2">NBSH44</strain>
    </source>
</reference>